<dbReference type="EMBL" id="BSXT01006791">
    <property type="protein sequence ID" value="GMF63068.1"/>
    <property type="molecule type" value="Genomic_DNA"/>
</dbReference>
<dbReference type="AlphaFoldDB" id="A0A9W7D7S5"/>
<accession>A0A9W7D7S5</accession>
<keyword evidence="3" id="KW-1185">Reference proteome</keyword>
<protein>
    <submittedName>
        <fullName evidence="2">Unnamed protein product</fullName>
    </submittedName>
</protein>
<gene>
    <name evidence="2" type="ORF">Pfra01_002753400</name>
</gene>
<dbReference type="Proteomes" id="UP001165121">
    <property type="component" value="Unassembled WGS sequence"/>
</dbReference>
<feature type="region of interest" description="Disordered" evidence="1">
    <location>
        <begin position="18"/>
        <end position="46"/>
    </location>
</feature>
<feature type="compositionally biased region" description="Acidic residues" evidence="1">
    <location>
        <begin position="37"/>
        <end position="46"/>
    </location>
</feature>
<organism evidence="2 3">
    <name type="scientific">Phytophthora fragariaefolia</name>
    <dbReference type="NCBI Taxonomy" id="1490495"/>
    <lineage>
        <taxon>Eukaryota</taxon>
        <taxon>Sar</taxon>
        <taxon>Stramenopiles</taxon>
        <taxon>Oomycota</taxon>
        <taxon>Peronosporomycetes</taxon>
        <taxon>Peronosporales</taxon>
        <taxon>Peronosporaceae</taxon>
        <taxon>Phytophthora</taxon>
    </lineage>
</organism>
<evidence type="ECO:0000313" key="3">
    <source>
        <dbReference type="Proteomes" id="UP001165121"/>
    </source>
</evidence>
<name>A0A9W7D7S5_9STRA</name>
<evidence type="ECO:0000313" key="2">
    <source>
        <dbReference type="EMBL" id="GMF63068.1"/>
    </source>
</evidence>
<comment type="caution">
    <text evidence="2">The sequence shown here is derived from an EMBL/GenBank/DDBJ whole genome shotgun (WGS) entry which is preliminary data.</text>
</comment>
<evidence type="ECO:0000256" key="1">
    <source>
        <dbReference type="SAM" id="MobiDB-lite"/>
    </source>
</evidence>
<reference evidence="2" key="1">
    <citation type="submission" date="2023-04" db="EMBL/GenBank/DDBJ databases">
        <title>Phytophthora fragariaefolia NBRC 109709.</title>
        <authorList>
            <person name="Ichikawa N."/>
            <person name="Sato H."/>
            <person name="Tonouchi N."/>
        </authorList>
    </citation>
    <scope>NUCLEOTIDE SEQUENCE</scope>
    <source>
        <strain evidence="2">NBRC 109709</strain>
    </source>
</reference>
<sequence>MSRAGLKAELKTQERFVLPRAPTFPNENYIENSEYSSDCDDDAEDVDSDAYISSDISSAHDDSEDMEAQIINGIEAGESDRDNSFEYEAE</sequence>
<proteinExistence type="predicted"/>